<evidence type="ECO:0000256" key="2">
    <source>
        <dbReference type="SAM" id="SignalP"/>
    </source>
</evidence>
<feature type="region of interest" description="Disordered" evidence="1">
    <location>
        <begin position="27"/>
        <end position="66"/>
    </location>
</feature>
<dbReference type="OrthoDB" id="9792074at2"/>
<proteinExistence type="predicted"/>
<organism evidence="5 6">
    <name type="scientific">Cerasibacillus terrae</name>
    <dbReference type="NCBI Taxonomy" id="2498845"/>
    <lineage>
        <taxon>Bacteria</taxon>
        <taxon>Bacillati</taxon>
        <taxon>Bacillota</taxon>
        <taxon>Bacilli</taxon>
        <taxon>Bacillales</taxon>
        <taxon>Bacillaceae</taxon>
        <taxon>Cerasibacillus</taxon>
    </lineage>
</organism>
<feature type="compositionally biased region" description="Basic and acidic residues" evidence="1">
    <location>
        <begin position="53"/>
        <end position="62"/>
    </location>
</feature>
<keyword evidence="6" id="KW-1185">Reference proteome</keyword>
<dbReference type="EMBL" id="VDUW01000010">
    <property type="protein sequence ID" value="TXL61758.1"/>
    <property type="molecule type" value="Genomic_DNA"/>
</dbReference>
<dbReference type="CDD" id="cd14852">
    <property type="entry name" value="LD-carboxypeptidase"/>
    <property type="match status" value="1"/>
</dbReference>
<gene>
    <name evidence="5" type="ORF">FHP05_12820</name>
</gene>
<evidence type="ECO:0000313" key="5">
    <source>
        <dbReference type="EMBL" id="TXL61758.1"/>
    </source>
</evidence>
<dbReference type="InterPro" id="IPR052179">
    <property type="entry name" value="DD-CPase-like"/>
</dbReference>
<dbReference type="InterPro" id="IPR009045">
    <property type="entry name" value="Zn_M74/Hedgehog-like"/>
</dbReference>
<dbReference type="Gene3D" id="3.30.1380.10">
    <property type="match status" value="1"/>
</dbReference>
<dbReference type="PANTHER" id="PTHR34385">
    <property type="entry name" value="D-ALANYL-D-ALANINE CARBOXYPEPTIDASE"/>
    <property type="match status" value="1"/>
</dbReference>
<evidence type="ECO:0000256" key="1">
    <source>
        <dbReference type="SAM" id="MobiDB-lite"/>
    </source>
</evidence>
<feature type="domain" description="D-alanyl-D-alanine carboxypeptidase-like core" evidence="4">
    <location>
        <begin position="196"/>
        <end position="325"/>
    </location>
</feature>
<keyword evidence="2" id="KW-0732">Signal</keyword>
<dbReference type="InterPro" id="IPR002477">
    <property type="entry name" value="Peptidoglycan-bd-like"/>
</dbReference>
<feature type="signal peptide" evidence="2">
    <location>
        <begin position="1"/>
        <end position="23"/>
    </location>
</feature>
<keyword evidence="5" id="KW-0121">Carboxypeptidase</keyword>
<dbReference type="InterPro" id="IPR003709">
    <property type="entry name" value="VanY-like_core_dom"/>
</dbReference>
<evidence type="ECO:0000259" key="4">
    <source>
        <dbReference type="Pfam" id="PF02557"/>
    </source>
</evidence>
<feature type="compositionally biased region" description="Polar residues" evidence="1">
    <location>
        <begin position="36"/>
        <end position="52"/>
    </location>
</feature>
<dbReference type="InterPro" id="IPR036365">
    <property type="entry name" value="PGBD-like_sf"/>
</dbReference>
<comment type="caution">
    <text evidence="5">The sequence shown here is derived from an EMBL/GenBank/DDBJ whole genome shotgun (WGS) entry which is preliminary data.</text>
</comment>
<dbReference type="RefSeq" id="WP_147668864.1">
    <property type="nucleotide sequence ID" value="NZ_VDUW01000010.1"/>
</dbReference>
<dbReference type="InterPro" id="IPR058193">
    <property type="entry name" value="VanY/YodJ_core_dom"/>
</dbReference>
<feature type="chain" id="PRO_5022799707" evidence="2">
    <location>
        <begin position="24"/>
        <end position="347"/>
    </location>
</feature>
<dbReference type="GO" id="GO:0004180">
    <property type="term" value="F:carboxypeptidase activity"/>
    <property type="evidence" value="ECO:0007669"/>
    <property type="project" value="UniProtKB-KW"/>
</dbReference>
<dbReference type="SUPFAM" id="SSF55166">
    <property type="entry name" value="Hedgehog/DD-peptidase"/>
    <property type="match status" value="1"/>
</dbReference>
<protein>
    <submittedName>
        <fullName evidence="5">Carboxypeptidase</fullName>
    </submittedName>
</protein>
<dbReference type="Proteomes" id="UP000321574">
    <property type="component" value="Unassembled WGS sequence"/>
</dbReference>
<evidence type="ECO:0000313" key="6">
    <source>
        <dbReference type="Proteomes" id="UP000321574"/>
    </source>
</evidence>
<sequence>MFSHKKRLFIFIMIILLSNTACQDKDSIQPDEVDQSNETTNKSDTTKASTKPTENELPDKTLQKGSQGEEVIALQNILNNIGYSITASGTYDKDTTWAVTDFQMQQEDLFVTGAYEEKTKRALEEVLADNIDITPGEDIPYTEKEEQTEDHSTITSNPYDMLVLVNKEHALPADFIPEDLVIPDVPFPFTEDLPKKMMRKPAAIAMEEMFQAAENEGLELFAQSGYRSYERQEALFTSYIERDGEEAANKYSAKPGESEHQSGLTMDVTSPAVEFLLNESFGDTEEGKWLEENCSTYGFIIRYPKGKENITKYQYEPWHIRYVGKIAAKEIMNNDITLEEYLATLKQ</sequence>
<evidence type="ECO:0000259" key="3">
    <source>
        <dbReference type="Pfam" id="PF01471"/>
    </source>
</evidence>
<dbReference type="SUPFAM" id="SSF47090">
    <property type="entry name" value="PGBD-like"/>
    <property type="match status" value="1"/>
</dbReference>
<dbReference type="Gene3D" id="1.10.101.10">
    <property type="entry name" value="PGBD-like superfamily/PGBD"/>
    <property type="match status" value="1"/>
</dbReference>
<dbReference type="Pfam" id="PF01471">
    <property type="entry name" value="PG_binding_1"/>
    <property type="match status" value="1"/>
</dbReference>
<feature type="domain" description="Peptidoglycan binding-like" evidence="3">
    <location>
        <begin position="67"/>
        <end position="123"/>
    </location>
</feature>
<dbReference type="InterPro" id="IPR036366">
    <property type="entry name" value="PGBDSf"/>
</dbReference>
<keyword evidence="5" id="KW-0378">Hydrolase</keyword>
<reference evidence="5 6" key="1">
    <citation type="submission" date="2019-06" db="EMBL/GenBank/DDBJ databases">
        <title>Cerasibacillus sp. nov., isolated from maize field.</title>
        <authorList>
            <person name="Lin S.-Y."/>
            <person name="Tsai C.-F."/>
            <person name="Young C.-C."/>
        </authorList>
    </citation>
    <scope>NUCLEOTIDE SEQUENCE [LARGE SCALE GENOMIC DNA]</scope>
    <source>
        <strain evidence="5 6">CC-CFT480</strain>
    </source>
</reference>
<dbReference type="Pfam" id="PF02557">
    <property type="entry name" value="VanY"/>
    <property type="match status" value="1"/>
</dbReference>
<dbReference type="AlphaFoldDB" id="A0A5C8NKF0"/>
<dbReference type="PANTHER" id="PTHR34385:SF1">
    <property type="entry name" value="PEPTIDOGLYCAN L-ALANYL-D-GLUTAMATE ENDOPEPTIDASE CWLK"/>
    <property type="match status" value="1"/>
</dbReference>
<dbReference type="GO" id="GO:0006508">
    <property type="term" value="P:proteolysis"/>
    <property type="evidence" value="ECO:0007669"/>
    <property type="project" value="InterPro"/>
</dbReference>
<keyword evidence="5" id="KW-0645">Protease</keyword>
<accession>A0A5C8NKF0</accession>
<name>A0A5C8NKF0_9BACI</name>